<reference evidence="5" key="1">
    <citation type="journal article" date="2019" name="Int. J. Syst. Evol. Microbiol.">
        <title>The Global Catalogue of Microorganisms (GCM) 10K type strain sequencing project: providing services to taxonomists for standard genome sequencing and annotation.</title>
        <authorList>
            <consortium name="The Broad Institute Genomics Platform"/>
            <consortium name="The Broad Institute Genome Sequencing Center for Infectious Disease"/>
            <person name="Wu L."/>
            <person name="Ma J."/>
        </authorList>
    </citation>
    <scope>NUCLEOTIDE SEQUENCE [LARGE SCALE GENOMIC DNA]</scope>
    <source>
        <strain evidence="5">FCH27</strain>
    </source>
</reference>
<keyword evidence="2" id="KW-0234">DNA repair</keyword>
<dbReference type="PANTHER" id="PTHR43003">
    <property type="entry name" value="DNA-3-METHYLADENINE GLYCOSYLASE"/>
    <property type="match status" value="1"/>
</dbReference>
<dbReference type="InterPro" id="IPR011257">
    <property type="entry name" value="DNA_glycosylase"/>
</dbReference>
<dbReference type="Gene3D" id="1.10.340.30">
    <property type="entry name" value="Hypothetical protein, domain 2"/>
    <property type="match status" value="1"/>
</dbReference>
<sequence>MSSLAGGERTRTWQPSWPCAVGQVLRVQRRGSGDPTHRIEDSGRHWRAMRTPLGPATLCVQPRPSSGDVLGRAWGAGAEWALDRMPSLLGADDDPTGFEPLHPEVAEGWRRHRHWRIGATGLVMESLVPSILEQKVTGKQAFGSFRGLVRRHGEPAPGPVSALRLMVQPAPATIAAIPSWEWLKLQVDPARSRTVVTACRLAPSLERIAEVAADEADRRLRSVPGIGVWTSAEVRQRALGDPDAVSFGDYHLANWVGWALFGRDITDDELAVALEPYRPQRGRAAAMAMAGGRARPRRGPRMNVPTHLPTR</sequence>
<proteinExistence type="predicted"/>
<organism evidence="4 5">
    <name type="scientific">Nocardioides astragali</name>
    <dbReference type="NCBI Taxonomy" id="1776736"/>
    <lineage>
        <taxon>Bacteria</taxon>
        <taxon>Bacillati</taxon>
        <taxon>Actinomycetota</taxon>
        <taxon>Actinomycetes</taxon>
        <taxon>Propionibacteriales</taxon>
        <taxon>Nocardioidaceae</taxon>
        <taxon>Nocardioides</taxon>
    </lineage>
</organism>
<name>A0ABW2NDS8_9ACTN</name>
<dbReference type="PANTHER" id="PTHR43003:SF6">
    <property type="entry name" value="DNA GLYCOSYLASE"/>
    <property type="match status" value="1"/>
</dbReference>
<feature type="region of interest" description="Disordered" evidence="3">
    <location>
        <begin position="290"/>
        <end position="311"/>
    </location>
</feature>
<comment type="caution">
    <text evidence="4">The sequence shown here is derived from an EMBL/GenBank/DDBJ whole genome shotgun (WGS) entry which is preliminary data.</text>
</comment>
<dbReference type="EMBL" id="JBHTCH010000028">
    <property type="protein sequence ID" value="MFC7363066.1"/>
    <property type="molecule type" value="Genomic_DNA"/>
</dbReference>
<evidence type="ECO:0000256" key="3">
    <source>
        <dbReference type="SAM" id="MobiDB-lite"/>
    </source>
</evidence>
<evidence type="ECO:0000313" key="4">
    <source>
        <dbReference type="EMBL" id="MFC7363066.1"/>
    </source>
</evidence>
<keyword evidence="5" id="KW-1185">Reference proteome</keyword>
<evidence type="ECO:0000313" key="5">
    <source>
        <dbReference type="Proteomes" id="UP001596524"/>
    </source>
</evidence>
<protein>
    <submittedName>
        <fullName evidence="4">DNA-3-methyladenine glycosylase family protein</fullName>
    </submittedName>
</protein>
<evidence type="ECO:0000256" key="1">
    <source>
        <dbReference type="ARBA" id="ARBA00022763"/>
    </source>
</evidence>
<accession>A0ABW2NDS8</accession>
<gene>
    <name evidence="4" type="ORF">ACFQO6_22540</name>
</gene>
<dbReference type="InterPro" id="IPR051912">
    <property type="entry name" value="Alkylbase_DNA_Glycosylase/TA"/>
</dbReference>
<evidence type="ECO:0000256" key="2">
    <source>
        <dbReference type="ARBA" id="ARBA00023204"/>
    </source>
</evidence>
<dbReference type="RefSeq" id="WP_255891444.1">
    <property type="nucleotide sequence ID" value="NZ_JAFMZM010000004.1"/>
</dbReference>
<dbReference type="SUPFAM" id="SSF48150">
    <property type="entry name" value="DNA-glycosylase"/>
    <property type="match status" value="1"/>
</dbReference>
<keyword evidence="1" id="KW-0227">DNA damage</keyword>
<dbReference type="Proteomes" id="UP001596524">
    <property type="component" value="Unassembled WGS sequence"/>
</dbReference>